<accession>A0AC34Q7M7</accession>
<proteinExistence type="predicted"/>
<name>A0AC34Q7M7_9BILA</name>
<organism evidence="1 2">
    <name type="scientific">Panagrolaimus sp. JU765</name>
    <dbReference type="NCBI Taxonomy" id="591449"/>
    <lineage>
        <taxon>Eukaryota</taxon>
        <taxon>Metazoa</taxon>
        <taxon>Ecdysozoa</taxon>
        <taxon>Nematoda</taxon>
        <taxon>Chromadorea</taxon>
        <taxon>Rhabditida</taxon>
        <taxon>Tylenchina</taxon>
        <taxon>Panagrolaimomorpha</taxon>
        <taxon>Panagrolaimoidea</taxon>
        <taxon>Panagrolaimidae</taxon>
        <taxon>Panagrolaimus</taxon>
    </lineage>
</organism>
<protein>
    <submittedName>
        <fullName evidence="2">Tumor necrosis factor alpha-induced protein 8-like protein</fullName>
    </submittedName>
</protein>
<dbReference type="WBParaSite" id="JU765_v2.g13496.t1">
    <property type="protein sequence ID" value="JU765_v2.g13496.t1"/>
    <property type="gene ID" value="JU765_v2.g13496"/>
</dbReference>
<evidence type="ECO:0000313" key="1">
    <source>
        <dbReference type="Proteomes" id="UP000887576"/>
    </source>
</evidence>
<evidence type="ECO:0000313" key="2">
    <source>
        <dbReference type="WBParaSite" id="JU765_v2.g13496.t1"/>
    </source>
</evidence>
<reference evidence="2" key="1">
    <citation type="submission" date="2022-11" db="UniProtKB">
        <authorList>
            <consortium name="WormBaseParasite"/>
        </authorList>
    </citation>
    <scope>IDENTIFICATION</scope>
</reference>
<sequence>MHCIPLNLLKFKPKTITNNDRDSIETPSTSLALRAQKKILGKIGNRVVVKHFVNDTTLRIFDNLYKILKEFYNKNTAEKTINNILKIAIKLSALMREEHLNSDQKFVYNEFQKKLKSVILTVISFTVVDYSYDRIFLISQLEKVRELLATVVATTLSEKSVKKVDRIFDCLVEPRLLDEMFVKKGQFHDQLVQIVHGLENIIDGKDL</sequence>
<dbReference type="Proteomes" id="UP000887576">
    <property type="component" value="Unplaced"/>
</dbReference>